<feature type="transmembrane region" description="Helical" evidence="1">
    <location>
        <begin position="46"/>
        <end position="66"/>
    </location>
</feature>
<dbReference type="Proteomes" id="UP000248544">
    <property type="component" value="Unassembled WGS sequence"/>
</dbReference>
<feature type="transmembrane region" description="Helical" evidence="1">
    <location>
        <begin position="20"/>
        <end position="40"/>
    </location>
</feature>
<sequence length="224" mass="23133">MTVALIRFKLAAYTRSHRLLQPLFVLVLMLMIFYAVRAPADDAAGSYANSAGLLIVVFAWAARGLLDTEPDAQRVVSMAAAGGPRREITAGLGACAAVNTGLAALAVVVPLLIGFQGVPPAAMIAQGVLLHLLAVATGIALGALSSRPIMPSPAASMPALFGGFAALLLVSYTPVGAVLIPIMRWMRAANDGTLGADLPLLALPTLLWSAAGLVAYALLRRTRP</sequence>
<feature type="transmembrane region" description="Helical" evidence="1">
    <location>
        <begin position="157"/>
        <end position="180"/>
    </location>
</feature>
<keyword evidence="1" id="KW-1133">Transmembrane helix</keyword>
<dbReference type="AlphaFoldDB" id="A0A2W2GXB5"/>
<feature type="transmembrane region" description="Helical" evidence="1">
    <location>
        <begin position="200"/>
        <end position="219"/>
    </location>
</feature>
<proteinExistence type="predicted"/>
<gene>
    <name evidence="2" type="ORF">C1I98_16950</name>
</gene>
<dbReference type="EMBL" id="POUA01000121">
    <property type="protein sequence ID" value="PZG44595.1"/>
    <property type="molecule type" value="Genomic_DNA"/>
</dbReference>
<evidence type="ECO:0000313" key="2">
    <source>
        <dbReference type="EMBL" id="PZG44595.1"/>
    </source>
</evidence>
<keyword evidence="1" id="KW-0812">Transmembrane</keyword>
<evidence type="ECO:0008006" key="4">
    <source>
        <dbReference type="Google" id="ProtNLM"/>
    </source>
</evidence>
<dbReference type="RefSeq" id="WP_111168425.1">
    <property type="nucleotide sequence ID" value="NZ_POUA01000121.1"/>
</dbReference>
<name>A0A2W2GXB5_9ACTN</name>
<evidence type="ECO:0000313" key="3">
    <source>
        <dbReference type="Proteomes" id="UP000248544"/>
    </source>
</evidence>
<feature type="transmembrane region" description="Helical" evidence="1">
    <location>
        <begin position="87"/>
        <end position="115"/>
    </location>
</feature>
<feature type="transmembrane region" description="Helical" evidence="1">
    <location>
        <begin position="121"/>
        <end position="145"/>
    </location>
</feature>
<accession>A0A2W2GXB5</accession>
<evidence type="ECO:0000256" key="1">
    <source>
        <dbReference type="SAM" id="Phobius"/>
    </source>
</evidence>
<protein>
    <recommendedName>
        <fullName evidence="4">ABC transporter permease</fullName>
    </recommendedName>
</protein>
<keyword evidence="1" id="KW-0472">Membrane</keyword>
<keyword evidence="3" id="KW-1185">Reference proteome</keyword>
<comment type="caution">
    <text evidence="2">The sequence shown here is derived from an EMBL/GenBank/DDBJ whole genome shotgun (WGS) entry which is preliminary data.</text>
</comment>
<reference evidence="2 3" key="1">
    <citation type="submission" date="2018-01" db="EMBL/GenBank/DDBJ databases">
        <title>Draft genome sequence of Sphaerisporangium sp. 7K107.</title>
        <authorList>
            <person name="Sahin N."/>
            <person name="Saygin H."/>
            <person name="Ay H."/>
        </authorList>
    </citation>
    <scope>NUCLEOTIDE SEQUENCE [LARGE SCALE GENOMIC DNA]</scope>
    <source>
        <strain evidence="2 3">7K107</strain>
    </source>
</reference>
<organism evidence="2 3">
    <name type="scientific">Spongiactinospora gelatinilytica</name>
    <dbReference type="NCBI Taxonomy" id="2666298"/>
    <lineage>
        <taxon>Bacteria</taxon>
        <taxon>Bacillati</taxon>
        <taxon>Actinomycetota</taxon>
        <taxon>Actinomycetes</taxon>
        <taxon>Streptosporangiales</taxon>
        <taxon>Streptosporangiaceae</taxon>
        <taxon>Spongiactinospora</taxon>
    </lineage>
</organism>